<dbReference type="Pfam" id="PF00615">
    <property type="entry name" value="RGS"/>
    <property type="match status" value="2"/>
</dbReference>
<dbReference type="InterPro" id="IPR016137">
    <property type="entry name" value="RGS"/>
</dbReference>
<dbReference type="PANTHER" id="PTHR10845">
    <property type="entry name" value="REGULATOR OF G PROTEIN SIGNALING"/>
    <property type="match status" value="1"/>
</dbReference>
<accession>D2W1P5</accession>
<dbReference type="PROSITE" id="PS50132">
    <property type="entry name" value="RGS"/>
    <property type="match status" value="2"/>
</dbReference>
<dbReference type="RefSeq" id="XP_002669701.1">
    <property type="nucleotide sequence ID" value="XM_002669655.1"/>
</dbReference>
<sequence>MSYFSSRSNVLSGSEDLSLLSSRQVPSKEESDSDHLVDLKHSLKDLSSFALYERIEQQHLKHSDLFKLYCQSIAPNSIPPLTVSNTSNSSSSTTPLLVHSRSENSLLSNSSSNNVYKSLLEMVNSNDILFSIVIWIATQIPLSQRYSKSLKKNFDKVFTCKTFISLLTSQLHKQQMLYFPSINYAGIKSHMDIVEKINSLYKIFNPSNQLQQQSVLSYNDESFSFKQAWSKVQAETFGQFLLEIGIIQNIKPEKKRKFAERSHYYMFSIETILYYAELFFEDKVSSQQQQNVLNQFRNPSFNDSGFTAFSQNVNSPFLSNISAASMHLVSIGQNLQKSSLLNLIVSQEREFEMIQGHIKKTHEEIAQESNSSGSSLDVTSPRSGESPSQLSDATSSAFSLVFRQDHQRSKSRDFARTAPKVNHHRMSTNLSLNTDQIWNQPKDLELKEVIRGKNQHLFETPTLSPRSRFYEENGIKAKIQSVQQALNNPTINEEFTQYCTKDHSEENILFWKEIQSYKRIQSPSERKLKFKELVSQFVSSNSPHSTPVNLESKIVTSFLTLAEENEENISFFSTEVFNELEWLVVNNLKDTFTRFNDERNKEIDSQIDELQQNLRLEAIKKEQHSKSFLSQVASAIGRKKTNSTSTNNAHNNLIIPPPKLQVAVEENKKEMERVPAHEYCTLEAVLCSPNARKQFRIFCKKEHAEEYILFLDSVDEYKTFTGKLDRCKKAHEIFNIFIELPTSGSFLHEEDVRTLDCTKDERETIRKKLDSGELEMFDAVVISIQNQMLDVYNRFATAQMEWKAKKMLM</sequence>
<organism evidence="4">
    <name type="scientific">Naegleria gruberi</name>
    <name type="common">Amoeba</name>
    <dbReference type="NCBI Taxonomy" id="5762"/>
    <lineage>
        <taxon>Eukaryota</taxon>
        <taxon>Discoba</taxon>
        <taxon>Heterolobosea</taxon>
        <taxon>Tetramitia</taxon>
        <taxon>Eutetramitia</taxon>
        <taxon>Vahlkampfiidae</taxon>
        <taxon>Naegleria</taxon>
    </lineage>
</organism>
<dbReference type="SMART" id="SM00315">
    <property type="entry name" value="RGS"/>
    <property type="match status" value="2"/>
</dbReference>
<dbReference type="InterPro" id="IPR044926">
    <property type="entry name" value="RGS_subdomain_2"/>
</dbReference>
<feature type="region of interest" description="Disordered" evidence="1">
    <location>
        <begin position="364"/>
        <end position="391"/>
    </location>
</feature>
<feature type="domain" description="RGS" evidence="2">
    <location>
        <begin position="681"/>
        <end position="788"/>
    </location>
</feature>
<feature type="domain" description="RGS" evidence="2">
    <location>
        <begin position="481"/>
        <end position="590"/>
    </location>
</feature>
<dbReference type="SUPFAM" id="SSF48097">
    <property type="entry name" value="Regulator of G-protein signaling, RGS"/>
    <property type="match status" value="2"/>
</dbReference>
<dbReference type="InParanoid" id="D2W1P5"/>
<dbReference type="GeneID" id="8856206"/>
<dbReference type="OMA" id="CEEYILF"/>
<keyword evidence="4" id="KW-1185">Reference proteome</keyword>
<dbReference type="PANTHER" id="PTHR10845:SF192">
    <property type="entry name" value="DOUBLE HIT, ISOFORM B"/>
    <property type="match status" value="1"/>
</dbReference>
<dbReference type="Proteomes" id="UP000006671">
    <property type="component" value="Unassembled WGS sequence"/>
</dbReference>
<dbReference type="KEGG" id="ngr:NAEGRDRAFT_82061"/>
<dbReference type="AlphaFoldDB" id="D2W1P5"/>
<evidence type="ECO:0000256" key="1">
    <source>
        <dbReference type="SAM" id="MobiDB-lite"/>
    </source>
</evidence>
<dbReference type="InterPro" id="IPR036305">
    <property type="entry name" value="RGS_sf"/>
</dbReference>
<feature type="compositionally biased region" description="Polar residues" evidence="1">
    <location>
        <begin position="367"/>
        <end position="391"/>
    </location>
</feature>
<name>D2W1P5_NAEGR</name>
<evidence type="ECO:0000259" key="2">
    <source>
        <dbReference type="PROSITE" id="PS50132"/>
    </source>
</evidence>
<protein>
    <submittedName>
        <fullName evidence="3">RGS domain-containing protein</fullName>
    </submittedName>
</protein>
<evidence type="ECO:0000313" key="3">
    <source>
        <dbReference type="EMBL" id="EFC36957.1"/>
    </source>
</evidence>
<dbReference type="OrthoDB" id="196547at2759"/>
<evidence type="ECO:0000313" key="4">
    <source>
        <dbReference type="Proteomes" id="UP000006671"/>
    </source>
</evidence>
<dbReference type="EMBL" id="GG738923">
    <property type="protein sequence ID" value="EFC36957.1"/>
    <property type="molecule type" value="Genomic_DNA"/>
</dbReference>
<dbReference type="VEuPathDB" id="AmoebaDB:NAEGRDRAFT_82061"/>
<proteinExistence type="predicted"/>
<gene>
    <name evidence="3" type="ORF">NAEGRDRAFT_82061</name>
</gene>
<dbReference type="Gene3D" id="1.10.167.10">
    <property type="entry name" value="Regulator of G-protein Signalling 4, domain 2"/>
    <property type="match status" value="2"/>
</dbReference>
<reference evidence="3 4" key="1">
    <citation type="journal article" date="2010" name="Cell">
        <title>The genome of Naegleria gruberi illuminates early eukaryotic versatility.</title>
        <authorList>
            <person name="Fritz-Laylin L.K."/>
            <person name="Prochnik S.E."/>
            <person name="Ginger M.L."/>
            <person name="Dacks J.B."/>
            <person name="Carpenter M.L."/>
            <person name="Field M.C."/>
            <person name="Kuo A."/>
            <person name="Paredez A."/>
            <person name="Chapman J."/>
            <person name="Pham J."/>
            <person name="Shu S."/>
            <person name="Neupane R."/>
            <person name="Cipriano M."/>
            <person name="Mancuso J."/>
            <person name="Tu H."/>
            <person name="Salamov A."/>
            <person name="Lindquist E."/>
            <person name="Shapiro H."/>
            <person name="Lucas S."/>
            <person name="Grigoriev I.V."/>
            <person name="Cande W.Z."/>
            <person name="Fulton C."/>
            <person name="Rokhsar D.S."/>
            <person name="Dawson S.C."/>
        </authorList>
    </citation>
    <scope>NUCLEOTIDE SEQUENCE [LARGE SCALE GENOMIC DNA]</scope>
    <source>
        <strain evidence="3 4">NEG-M</strain>
    </source>
</reference>